<comment type="caution">
    <text evidence="2">The sequence shown here is derived from an EMBL/GenBank/DDBJ whole genome shotgun (WGS) entry which is preliminary data.</text>
</comment>
<dbReference type="InterPro" id="IPR010730">
    <property type="entry name" value="HET"/>
</dbReference>
<dbReference type="Proteomes" id="UP000813461">
    <property type="component" value="Unassembled WGS sequence"/>
</dbReference>
<dbReference type="EMBL" id="JAGMVJ010000011">
    <property type="protein sequence ID" value="KAH7086185.1"/>
    <property type="molecule type" value="Genomic_DNA"/>
</dbReference>
<organism evidence="2 3">
    <name type="scientific">Paraphoma chrysanthemicola</name>
    <dbReference type="NCBI Taxonomy" id="798071"/>
    <lineage>
        <taxon>Eukaryota</taxon>
        <taxon>Fungi</taxon>
        <taxon>Dikarya</taxon>
        <taxon>Ascomycota</taxon>
        <taxon>Pezizomycotina</taxon>
        <taxon>Dothideomycetes</taxon>
        <taxon>Pleosporomycetidae</taxon>
        <taxon>Pleosporales</taxon>
        <taxon>Pleosporineae</taxon>
        <taxon>Phaeosphaeriaceae</taxon>
        <taxon>Paraphoma</taxon>
    </lineage>
</organism>
<dbReference type="OrthoDB" id="5347061at2759"/>
<evidence type="ECO:0000313" key="3">
    <source>
        <dbReference type="Proteomes" id="UP000813461"/>
    </source>
</evidence>
<name>A0A8K0VXJ4_9PLEO</name>
<protein>
    <submittedName>
        <fullName evidence="2">Heterokaryon incompatibility protein-domain-containing protein</fullName>
    </submittedName>
</protein>
<sequence>MQLDSAMPAEDLTLCGDFPSGDNASLQSLSKVEKQHEVALQKQWTRMVHEELGIENVGLSERDRTQGADVSMASTLEKYRVVIQRKGNLLIHKMDRLRVCTKTSREPAKRLEDLAYLFARIEELDLTREIYSDLTMTGQVNALCSALKARTRLCRLCLSVSEQLAAISHRLSEIDLNGIWPIKPEAFSMKSFTDGIRVLPPDSVPEDDPIPFNVIRHQGNGATLLASARTCPLCELLRIAIILDSFRKYGFPYDRPTTQLPQMILAIRAGYGDDEFKQTLEGIRTSRNSIYLMVDGFRTAGSKVLGHLRVIWQKPANSGGVTDGRKVVFTKLSIFESESLHLAEHISKYRPLLNSGSPEALAQIRQWLQNCRAKHRCRKTISHREMAEDELETLPTRVIDVTAFEDDSKVQLIETTGQSKANWVALSHCWGHERNHPLKTTRANLSQHLNNIAMSSLPKTFRDAVVATRALGFRYLWVDSICIVQDDEQDWYRESRLMPMIYEHATITLAASDAADSTEGLFLERPYGRIAFPSIQLPFITRDKTANRRTTLGNYTISLDWRQEPFMIHMDPAFSNIYRRGWCTQELILSRRVVHFLREGMVWVCKHTAFDETGQLLMATKRHSESDWATEWGRIIAEHSMREFTYEKDRLISLEGLAREVSKANNNSCKAGEYFFGNWLVDIPEYILWASYRTTKRITNCPSWSWASCDSAVWLRFKDFDNNRPDEGLNRGCKVIGVDAETGILRLSAVRIDIASWKLTLTGRVSQQDLEGLAGIRAYRGHLIQAYEVDIGDGKTNGWIEFDDERDALTMTKEVFFIYLAEANYWHEPQIQYWGLLLEYHPTRDDAFKRVGMGSLWGSELFKNLEQQEMAIA</sequence>
<evidence type="ECO:0000313" key="2">
    <source>
        <dbReference type="EMBL" id="KAH7086185.1"/>
    </source>
</evidence>
<proteinExistence type="predicted"/>
<dbReference type="PANTHER" id="PTHR33112">
    <property type="entry name" value="DOMAIN PROTEIN, PUTATIVE-RELATED"/>
    <property type="match status" value="1"/>
</dbReference>
<gene>
    <name evidence="2" type="ORF">FB567DRAFT_471580</name>
</gene>
<keyword evidence="3" id="KW-1185">Reference proteome</keyword>
<dbReference type="AlphaFoldDB" id="A0A8K0VXJ4"/>
<reference evidence="2" key="1">
    <citation type="journal article" date="2021" name="Nat. Commun.">
        <title>Genetic determinants of endophytism in the Arabidopsis root mycobiome.</title>
        <authorList>
            <person name="Mesny F."/>
            <person name="Miyauchi S."/>
            <person name="Thiergart T."/>
            <person name="Pickel B."/>
            <person name="Atanasova L."/>
            <person name="Karlsson M."/>
            <person name="Huettel B."/>
            <person name="Barry K.W."/>
            <person name="Haridas S."/>
            <person name="Chen C."/>
            <person name="Bauer D."/>
            <person name="Andreopoulos W."/>
            <person name="Pangilinan J."/>
            <person name="LaButti K."/>
            <person name="Riley R."/>
            <person name="Lipzen A."/>
            <person name="Clum A."/>
            <person name="Drula E."/>
            <person name="Henrissat B."/>
            <person name="Kohler A."/>
            <person name="Grigoriev I.V."/>
            <person name="Martin F.M."/>
            <person name="Hacquard S."/>
        </authorList>
    </citation>
    <scope>NUCLEOTIDE SEQUENCE</scope>
    <source>
        <strain evidence="2">MPI-SDFR-AT-0120</strain>
    </source>
</reference>
<evidence type="ECO:0000259" key="1">
    <source>
        <dbReference type="Pfam" id="PF06985"/>
    </source>
</evidence>
<dbReference type="PANTHER" id="PTHR33112:SF10">
    <property type="entry name" value="TOL"/>
    <property type="match status" value="1"/>
</dbReference>
<dbReference type="Pfam" id="PF06985">
    <property type="entry name" value="HET"/>
    <property type="match status" value="1"/>
</dbReference>
<feature type="domain" description="Heterokaryon incompatibility" evidence="1">
    <location>
        <begin position="423"/>
        <end position="586"/>
    </location>
</feature>
<accession>A0A8K0VXJ4</accession>